<evidence type="ECO:0000256" key="1">
    <source>
        <dbReference type="SAM" id="MobiDB-lite"/>
    </source>
</evidence>
<feature type="compositionally biased region" description="Basic and acidic residues" evidence="1">
    <location>
        <begin position="167"/>
        <end position="188"/>
    </location>
</feature>
<feature type="compositionally biased region" description="Pro residues" evidence="1">
    <location>
        <begin position="13"/>
        <end position="22"/>
    </location>
</feature>
<feature type="region of interest" description="Disordered" evidence="1">
    <location>
        <begin position="167"/>
        <end position="197"/>
    </location>
</feature>
<sequence>MRQLRGRSVPPKKALPPSPPSSQKPLVPLRSGTASQPLSYSTDLILGDPSLRDATYLGQADTLSAMTFELSLHALIKLTHRLERDVDELLLQKTRDETIRRTNEARADRLKSECDAARVRLAAVEGKHAVSQADVEQLKREMAQTTEGWRRELDILREKVDLLSREREQSSRVESVKGKEHVKKENRMAKSPSPTRVETRAMYRARTQANTLAQRQHGSSASSSLEARIDEAVNSTKRWNRERKVTKIPEARFIAAYLKKQRQRDPAIAKLLQHGIQKRCSQGVKTEAEQAWSPHSLGELCYNASWQAVIDTATEVLVKERQGTLRMLGQT</sequence>
<name>A0A8H4LAB5_9HYPO</name>
<reference evidence="2 3" key="1">
    <citation type="submission" date="2020-01" db="EMBL/GenBank/DDBJ databases">
        <title>Identification and distribution of gene clusters putatively required for synthesis of sphingolipid metabolism inhibitors in phylogenetically diverse species of the filamentous fungus Fusarium.</title>
        <authorList>
            <person name="Kim H.-S."/>
            <person name="Busman M."/>
            <person name="Brown D.W."/>
            <person name="Divon H."/>
            <person name="Uhlig S."/>
            <person name="Proctor R.H."/>
        </authorList>
    </citation>
    <scope>NUCLEOTIDE SEQUENCE [LARGE SCALE GENOMIC DNA]</scope>
    <source>
        <strain evidence="2 3">NRRL 20459</strain>
    </source>
</reference>
<proteinExistence type="predicted"/>
<dbReference type="OrthoDB" id="5040307at2759"/>
<evidence type="ECO:0000313" key="2">
    <source>
        <dbReference type="EMBL" id="KAF4464098.1"/>
    </source>
</evidence>
<protein>
    <submittedName>
        <fullName evidence="2">Uncharacterized protein</fullName>
    </submittedName>
</protein>
<keyword evidence="3" id="KW-1185">Reference proteome</keyword>
<organism evidence="2 3">
    <name type="scientific">Fusarium albosuccineum</name>
    <dbReference type="NCBI Taxonomy" id="1237068"/>
    <lineage>
        <taxon>Eukaryota</taxon>
        <taxon>Fungi</taxon>
        <taxon>Dikarya</taxon>
        <taxon>Ascomycota</taxon>
        <taxon>Pezizomycotina</taxon>
        <taxon>Sordariomycetes</taxon>
        <taxon>Hypocreomycetidae</taxon>
        <taxon>Hypocreales</taxon>
        <taxon>Nectriaceae</taxon>
        <taxon>Fusarium</taxon>
        <taxon>Fusarium decemcellulare species complex</taxon>
    </lineage>
</organism>
<accession>A0A8H4LAB5</accession>
<evidence type="ECO:0000313" key="3">
    <source>
        <dbReference type="Proteomes" id="UP000554235"/>
    </source>
</evidence>
<dbReference type="Proteomes" id="UP000554235">
    <property type="component" value="Unassembled WGS sequence"/>
</dbReference>
<feature type="region of interest" description="Disordered" evidence="1">
    <location>
        <begin position="1"/>
        <end position="35"/>
    </location>
</feature>
<dbReference type="AlphaFoldDB" id="A0A8H4LAB5"/>
<gene>
    <name evidence="2" type="ORF">FALBO_9064</name>
</gene>
<comment type="caution">
    <text evidence="2">The sequence shown here is derived from an EMBL/GenBank/DDBJ whole genome shotgun (WGS) entry which is preliminary data.</text>
</comment>
<dbReference type="EMBL" id="JAADYS010001243">
    <property type="protein sequence ID" value="KAF4464098.1"/>
    <property type="molecule type" value="Genomic_DNA"/>
</dbReference>